<evidence type="ECO:0000259" key="4">
    <source>
        <dbReference type="Pfam" id="PF01420"/>
    </source>
</evidence>
<dbReference type="AlphaFoldDB" id="H6L718"/>
<dbReference type="EC" id="3.1.21.3" evidence="5"/>
<organism evidence="5 6">
    <name type="scientific">Saprospira grandis (strain Lewin)</name>
    <dbReference type="NCBI Taxonomy" id="984262"/>
    <lineage>
        <taxon>Bacteria</taxon>
        <taxon>Pseudomonadati</taxon>
        <taxon>Bacteroidota</taxon>
        <taxon>Saprospiria</taxon>
        <taxon>Saprospirales</taxon>
        <taxon>Saprospiraceae</taxon>
        <taxon>Saprospira</taxon>
    </lineage>
</organism>
<dbReference type="CDD" id="cd17266">
    <property type="entry name" value="RMtype1_S_Sau1132ORF3780P-TRD2-CR2_like"/>
    <property type="match status" value="1"/>
</dbReference>
<evidence type="ECO:0000256" key="1">
    <source>
        <dbReference type="ARBA" id="ARBA00010923"/>
    </source>
</evidence>
<dbReference type="InterPro" id="IPR044946">
    <property type="entry name" value="Restrct_endonuc_typeI_TRD_sf"/>
</dbReference>
<name>H6L718_SAPGL</name>
<evidence type="ECO:0000313" key="6">
    <source>
        <dbReference type="Proteomes" id="UP000007519"/>
    </source>
</evidence>
<dbReference type="REBASE" id="45854">
    <property type="entry name" value="S.SgrLORF3891P"/>
</dbReference>
<gene>
    <name evidence="5" type="primary">hsdS</name>
    <name evidence="5" type="ordered locus">SGRA_3893</name>
</gene>
<protein>
    <submittedName>
        <fullName evidence="5">Type I restriction-modification system, S subunit</fullName>
        <ecNumber evidence="5">3.1.21.3</ecNumber>
    </submittedName>
</protein>
<accession>H6L718</accession>
<evidence type="ECO:0000313" key="5">
    <source>
        <dbReference type="EMBL" id="AFC26609.1"/>
    </source>
</evidence>
<dbReference type="RefSeq" id="WP_015694193.1">
    <property type="nucleotide sequence ID" value="NC_016940.1"/>
</dbReference>
<dbReference type="InterPro" id="IPR000055">
    <property type="entry name" value="Restrct_endonuc_typeI_TRD"/>
</dbReference>
<dbReference type="PANTHER" id="PTHR30408:SF12">
    <property type="entry name" value="TYPE I RESTRICTION ENZYME MJAVIII SPECIFICITY SUBUNIT"/>
    <property type="match status" value="1"/>
</dbReference>
<dbReference type="KEGG" id="sgn:SGRA_3893"/>
<dbReference type="Pfam" id="PF01420">
    <property type="entry name" value="Methylase_S"/>
    <property type="match status" value="2"/>
</dbReference>
<feature type="domain" description="Type I restriction modification DNA specificity" evidence="4">
    <location>
        <begin position="191"/>
        <end position="356"/>
    </location>
</feature>
<evidence type="ECO:0000256" key="3">
    <source>
        <dbReference type="ARBA" id="ARBA00023125"/>
    </source>
</evidence>
<keyword evidence="6" id="KW-1185">Reference proteome</keyword>
<dbReference type="HOGENOM" id="CLU_021095_0_1_10"/>
<dbReference type="SUPFAM" id="SSF116734">
    <property type="entry name" value="DNA methylase specificity domain"/>
    <property type="match status" value="2"/>
</dbReference>
<dbReference type="Gene3D" id="3.90.220.20">
    <property type="entry name" value="DNA methylase specificity domains"/>
    <property type="match status" value="2"/>
</dbReference>
<proteinExistence type="inferred from homology"/>
<sequence>MKTEYKKTKLGLIPEDWELVKLGDVVNKISSGKTKTKSAEGKYPVYGSTGEIGKIGSSDYSGKRILVARVGANAGTLYQVDGSYGVSDNTLIVDVKPAAEINYVYNLLIKLRLTQMAFGSGQPLITGGQLKSLKIPLPPLPEQVRIADCLSQWDRGIALLERLIAQKEEQKKGLMQQLLTGRQRLPGFAGEWERVKLGDVTKRVKRKNTELNDNVITISAQRGFVRQEDFFSKRVASSTLSNYYLLHKGEFAYNKSYSKGYPMGAFKRLDDFDKAVVTTLYICFKCKEHVDSDFMQQFFEGGMMIKGLMRVAQEGGRAHGLLNISLTDFFDLPLSLPPLPEQKAIAAVLNTADRELSLLGAKLGQYRLQKRGLMQQLLTGRKRLV</sequence>
<dbReference type="STRING" id="984262.SGRA_3893"/>
<keyword evidence="2" id="KW-0680">Restriction system</keyword>
<reference evidence="5 6" key="1">
    <citation type="journal article" date="2012" name="Stand. Genomic Sci.">
        <title>Complete genome sequencing and analysis of Saprospira grandis str. Lewin, a predatory marine bacterium.</title>
        <authorList>
            <person name="Saw J.H."/>
            <person name="Yuryev A."/>
            <person name="Kanbe M."/>
            <person name="Hou S."/>
            <person name="Young A.G."/>
            <person name="Aizawa S."/>
            <person name="Alam M."/>
        </authorList>
    </citation>
    <scope>NUCLEOTIDE SEQUENCE [LARGE SCALE GENOMIC DNA]</scope>
    <source>
        <strain evidence="5 6">Lewin</strain>
    </source>
</reference>
<evidence type="ECO:0000256" key="2">
    <source>
        <dbReference type="ARBA" id="ARBA00022747"/>
    </source>
</evidence>
<dbReference type="Proteomes" id="UP000007519">
    <property type="component" value="Chromosome"/>
</dbReference>
<keyword evidence="5" id="KW-0378">Hydrolase</keyword>
<dbReference type="InterPro" id="IPR052021">
    <property type="entry name" value="Type-I_RS_S_subunit"/>
</dbReference>
<dbReference type="PANTHER" id="PTHR30408">
    <property type="entry name" value="TYPE-1 RESTRICTION ENZYME ECOKI SPECIFICITY PROTEIN"/>
    <property type="match status" value="1"/>
</dbReference>
<dbReference type="GO" id="GO:0009307">
    <property type="term" value="P:DNA restriction-modification system"/>
    <property type="evidence" value="ECO:0007669"/>
    <property type="project" value="UniProtKB-KW"/>
</dbReference>
<dbReference type="EMBL" id="CP002831">
    <property type="protein sequence ID" value="AFC26609.1"/>
    <property type="molecule type" value="Genomic_DNA"/>
</dbReference>
<dbReference type="Gene3D" id="1.10.287.1120">
    <property type="entry name" value="Bipartite methylase S protein"/>
    <property type="match status" value="1"/>
</dbReference>
<dbReference type="GO" id="GO:0009035">
    <property type="term" value="F:type I site-specific deoxyribonuclease activity"/>
    <property type="evidence" value="ECO:0007669"/>
    <property type="project" value="UniProtKB-EC"/>
</dbReference>
<dbReference type="eggNOG" id="COG0732">
    <property type="taxonomic scope" value="Bacteria"/>
</dbReference>
<feature type="domain" description="Type I restriction modification DNA specificity" evidence="4">
    <location>
        <begin position="14"/>
        <end position="166"/>
    </location>
</feature>
<dbReference type="GO" id="GO:0003677">
    <property type="term" value="F:DNA binding"/>
    <property type="evidence" value="ECO:0007669"/>
    <property type="project" value="UniProtKB-KW"/>
</dbReference>
<comment type="similarity">
    <text evidence="1">Belongs to the type-I restriction system S methylase family.</text>
</comment>
<keyword evidence="3" id="KW-0238">DNA-binding</keyword>
<dbReference type="OrthoDB" id="667970at2"/>